<proteinExistence type="predicted"/>
<evidence type="ECO:0000313" key="1">
    <source>
        <dbReference type="EMBL" id="QKE89767.1"/>
    </source>
</evidence>
<dbReference type="EMBL" id="CP053708">
    <property type="protein sequence ID" value="QKE89767.1"/>
    <property type="molecule type" value="Genomic_DNA"/>
</dbReference>
<organism evidence="1 2">
    <name type="scientific">Lichenicola cladoniae</name>
    <dbReference type="NCBI Taxonomy" id="1484109"/>
    <lineage>
        <taxon>Bacteria</taxon>
        <taxon>Pseudomonadati</taxon>
        <taxon>Pseudomonadota</taxon>
        <taxon>Alphaproteobacteria</taxon>
        <taxon>Acetobacterales</taxon>
        <taxon>Acetobacteraceae</taxon>
        <taxon>Lichenicola</taxon>
    </lineage>
</organism>
<name>A0A6M8HNA9_9PROT</name>
<keyword evidence="2" id="KW-1185">Reference proteome</keyword>
<gene>
    <name evidence="1" type="ORF">HN018_06705</name>
</gene>
<evidence type="ECO:0000313" key="2">
    <source>
        <dbReference type="Proteomes" id="UP000500767"/>
    </source>
</evidence>
<dbReference type="KEGG" id="lck:HN018_06705"/>
<dbReference type="RefSeq" id="WP_171834754.1">
    <property type="nucleotide sequence ID" value="NZ_CP053708.1"/>
</dbReference>
<protein>
    <submittedName>
        <fullName evidence="1">Uncharacterized protein</fullName>
    </submittedName>
</protein>
<accession>A0A6M8HNA9</accession>
<dbReference type="AlphaFoldDB" id="A0A6M8HNA9"/>
<dbReference type="Proteomes" id="UP000500767">
    <property type="component" value="Chromosome"/>
</dbReference>
<sequence length="78" mass="8460">MTAPDGSLHPVIDERLRDLAAKAEAIVSAQINGLKRQLDEAHVPADMQASILLAAARKAQELAMAQSAECRRARREGR</sequence>
<reference evidence="1 2" key="1">
    <citation type="journal article" date="2014" name="World J. Microbiol. Biotechnol.">
        <title>Biodiversity and physiological characteristics of Antarctic and Arctic lichens-associated bacteria.</title>
        <authorList>
            <person name="Lee Y.M."/>
            <person name="Kim E.H."/>
            <person name="Lee H.K."/>
            <person name="Hong S.G."/>
        </authorList>
    </citation>
    <scope>NUCLEOTIDE SEQUENCE [LARGE SCALE GENOMIC DNA]</scope>
    <source>
        <strain evidence="1 2">PAMC 26569</strain>
    </source>
</reference>